<dbReference type="CDD" id="cd07147">
    <property type="entry name" value="ALDH_F21_RNP123"/>
    <property type="match status" value="1"/>
</dbReference>
<name>A0A533QFB1_9BACT</name>
<sequence length="474" mass="52567">MQNTGRYLIGSEWREGKHVIEIRNPYNNDMIGITFLAEENDAEDAIQAAVRAFEETRKLPGFKRAEILGNIRDGIRKKSEEFARLITLEAGKPIADSRAEVERAVGTFQIAFEESKRMFGEYIPLDISERSRNRTGINRRFPIGPIAGISPFNFPLNLIAHKVAPAFAAGNPILIKPSLKTPLTALLLGEVISESGWPAEGFSVFPCTTNLAERIVADERIRMLTFTGSAGVGWRLKQIAGRKRVTLELGGNAGAIIDSSDNLDYAVKRCIASAFSFSGQVCISLQRLFVNKKIYDNFMSGFVDDIKTLKMGNPMEEETRLGPMIDEQAAQRVELWVNEAVRDGATLITGGRRKGTFYESTVITNTTPQMKVNTHELFAPAVTVSGHDTFEEAVRQLNDSIYGLQASVFTNNIRHAFYAYEHLEVGGVMVNDVPSFRSDNMPYGGVKESGIGREGVRYAIEEMTEPKLLVLNLS</sequence>
<dbReference type="InterPro" id="IPR016161">
    <property type="entry name" value="Ald_DH/histidinol_DH"/>
</dbReference>
<dbReference type="InterPro" id="IPR015590">
    <property type="entry name" value="Aldehyde_DH_dom"/>
</dbReference>
<dbReference type="InterPro" id="IPR016162">
    <property type="entry name" value="Ald_DH_N"/>
</dbReference>
<dbReference type="Gene3D" id="3.40.605.10">
    <property type="entry name" value="Aldehyde Dehydrogenase, Chain A, domain 1"/>
    <property type="match status" value="1"/>
</dbReference>
<gene>
    <name evidence="4" type="ORF">JETT_0283</name>
</gene>
<dbReference type="Pfam" id="PF00171">
    <property type="entry name" value="Aldedh"/>
    <property type="match status" value="1"/>
</dbReference>
<dbReference type="InterPro" id="IPR016163">
    <property type="entry name" value="Ald_DH_C"/>
</dbReference>
<accession>A0A533QFB1</accession>
<dbReference type="PANTHER" id="PTHR42991:SF1">
    <property type="entry name" value="ALDEHYDE DEHYDROGENASE"/>
    <property type="match status" value="1"/>
</dbReference>
<dbReference type="AlphaFoldDB" id="A0A533QFB1"/>
<keyword evidence="2" id="KW-0560">Oxidoreductase</keyword>
<dbReference type="SUPFAM" id="SSF53720">
    <property type="entry name" value="ALDH-like"/>
    <property type="match status" value="1"/>
</dbReference>
<comment type="caution">
    <text evidence="4">The sequence shown here is derived from an EMBL/GenBank/DDBJ whole genome shotgun (WGS) entry which is preliminary data.</text>
</comment>
<proteinExistence type="inferred from homology"/>
<organism evidence="4 5">
    <name type="scientific">Candidatus Jettenia ecosi</name>
    <dbReference type="NCBI Taxonomy" id="2494326"/>
    <lineage>
        <taxon>Bacteria</taxon>
        <taxon>Pseudomonadati</taxon>
        <taxon>Planctomycetota</taxon>
        <taxon>Candidatus Brocadiia</taxon>
        <taxon>Candidatus Brocadiales</taxon>
        <taxon>Candidatus Brocadiaceae</taxon>
        <taxon>Candidatus Jettenia</taxon>
    </lineage>
</organism>
<evidence type="ECO:0000259" key="3">
    <source>
        <dbReference type="Pfam" id="PF00171"/>
    </source>
</evidence>
<evidence type="ECO:0000256" key="1">
    <source>
        <dbReference type="ARBA" id="ARBA00009986"/>
    </source>
</evidence>
<reference evidence="4 5" key="1">
    <citation type="submission" date="2019-04" db="EMBL/GenBank/DDBJ databases">
        <title>Genome of a novel bacterium Candidatus Jettenia ecosi reconstructed from metagenome of an anammox bioreactor.</title>
        <authorList>
            <person name="Mardanov A.V."/>
            <person name="Beletsky A.V."/>
            <person name="Ravin N.V."/>
            <person name="Botchkova E.A."/>
            <person name="Litti Y.V."/>
            <person name="Nozhevnikova A.N."/>
        </authorList>
    </citation>
    <scope>NUCLEOTIDE SEQUENCE [LARGE SCALE GENOMIC DNA]</scope>
    <source>
        <strain evidence="4">J2</strain>
    </source>
</reference>
<evidence type="ECO:0000313" key="5">
    <source>
        <dbReference type="Proteomes" id="UP000319783"/>
    </source>
</evidence>
<evidence type="ECO:0000256" key="2">
    <source>
        <dbReference type="ARBA" id="ARBA00023002"/>
    </source>
</evidence>
<dbReference type="Gene3D" id="3.40.309.10">
    <property type="entry name" value="Aldehyde Dehydrogenase, Chain A, domain 2"/>
    <property type="match status" value="1"/>
</dbReference>
<dbReference type="EMBL" id="SULG01000003">
    <property type="protein sequence ID" value="TLD43465.1"/>
    <property type="molecule type" value="Genomic_DNA"/>
</dbReference>
<feature type="domain" description="Aldehyde dehydrogenase" evidence="3">
    <location>
        <begin position="14"/>
        <end position="467"/>
    </location>
</feature>
<evidence type="ECO:0000313" key="4">
    <source>
        <dbReference type="EMBL" id="TLD43465.1"/>
    </source>
</evidence>
<dbReference type="Proteomes" id="UP000319783">
    <property type="component" value="Unassembled WGS sequence"/>
</dbReference>
<comment type="similarity">
    <text evidence="1">Belongs to the aldehyde dehydrogenase family.</text>
</comment>
<dbReference type="GO" id="GO:0008911">
    <property type="term" value="F:lactaldehyde dehydrogenase (NAD+) activity"/>
    <property type="evidence" value="ECO:0007669"/>
    <property type="project" value="TreeGrafter"/>
</dbReference>
<dbReference type="InterPro" id="IPR051020">
    <property type="entry name" value="ALDH-related_metabolic_enz"/>
</dbReference>
<dbReference type="PANTHER" id="PTHR42991">
    <property type="entry name" value="ALDEHYDE DEHYDROGENASE"/>
    <property type="match status" value="1"/>
</dbReference>
<protein>
    <submittedName>
        <fullName evidence="4">Aldehyde dehydrogenase</fullName>
    </submittedName>
</protein>